<feature type="signal peptide" evidence="1">
    <location>
        <begin position="1"/>
        <end position="21"/>
    </location>
</feature>
<protein>
    <submittedName>
        <fullName evidence="2">Uncharacterized protein</fullName>
    </submittedName>
</protein>
<feature type="chain" id="PRO_5001756512" evidence="1">
    <location>
        <begin position="22"/>
        <end position="126"/>
    </location>
</feature>
<dbReference type="EMBL" id="BBLG01000003">
    <property type="protein sequence ID" value="GAK75914.1"/>
    <property type="molecule type" value="Genomic_DNA"/>
</dbReference>
<evidence type="ECO:0000313" key="3">
    <source>
        <dbReference type="Proteomes" id="UP000028980"/>
    </source>
</evidence>
<dbReference type="AlphaFoldDB" id="A0A081DAG8"/>
<organism evidence="2 3">
    <name type="scientific">Nonlabens ulvanivorans</name>
    <name type="common">Persicivirga ulvanivorans</name>
    <dbReference type="NCBI Taxonomy" id="906888"/>
    <lineage>
        <taxon>Bacteria</taxon>
        <taxon>Pseudomonadati</taxon>
        <taxon>Bacteroidota</taxon>
        <taxon>Flavobacteriia</taxon>
        <taxon>Flavobacteriales</taxon>
        <taxon>Flavobacteriaceae</taxon>
        <taxon>Nonlabens</taxon>
    </lineage>
</organism>
<reference evidence="2 3" key="1">
    <citation type="journal article" date="2014" name="Genome Announc.">
        <title>Draft Genome Sequences of Marine Flavobacterium Nonlabens Strains NR17, NR24, NR27, NR32, NR33, and Ara13.</title>
        <authorList>
            <person name="Nakanishi M."/>
            <person name="Meirelles P."/>
            <person name="Suzuki R."/>
            <person name="Takatani N."/>
            <person name="Mino S."/>
            <person name="Suda W."/>
            <person name="Oshima K."/>
            <person name="Hattori M."/>
            <person name="Ohkuma M."/>
            <person name="Hosokawa M."/>
            <person name="Miyashita K."/>
            <person name="Thompson F.L."/>
            <person name="Niwa A."/>
            <person name="Sawabe T."/>
            <person name="Sawabe T."/>
        </authorList>
    </citation>
    <scope>NUCLEOTIDE SEQUENCE [LARGE SCALE GENOMIC DNA]</scope>
    <source>
        <strain evidence="3">JCM19296</strain>
    </source>
</reference>
<name>A0A081DAG8_NONUL</name>
<evidence type="ECO:0000313" key="2">
    <source>
        <dbReference type="EMBL" id="GAK75914.1"/>
    </source>
</evidence>
<sequence length="126" mass="13152">MFKKNLLRLLFVACGAMIVNCDSSDDSVGSTDDGNGDEGTALIQESMFNTASLVSFQSITSTLEDGTTAACYEITFSSNPVASGPFCPATINDVAGMGFYDGASNPGLRVFSAALLNDIEADGIIW</sequence>
<evidence type="ECO:0000256" key="1">
    <source>
        <dbReference type="SAM" id="SignalP"/>
    </source>
</evidence>
<proteinExistence type="predicted"/>
<comment type="caution">
    <text evidence="2">The sequence shown here is derived from an EMBL/GenBank/DDBJ whole genome shotgun (WGS) entry which is preliminary data.</text>
</comment>
<dbReference type="Proteomes" id="UP000028980">
    <property type="component" value="Unassembled WGS sequence"/>
</dbReference>
<gene>
    <name evidence="2" type="ORF">JCM19296_1511</name>
</gene>
<accession>A0A081DAG8</accession>
<keyword evidence="1" id="KW-0732">Signal</keyword>